<dbReference type="PANTHER" id="PTHR20859:SF94">
    <property type="entry name" value="CYTOKINE RECEPTOR FAMILY MEMBER B7"/>
    <property type="match status" value="1"/>
</dbReference>
<dbReference type="Ensembl" id="ENSGACT00000012367.1">
    <property type="protein sequence ID" value="ENSGACP00000012343.1"/>
    <property type="gene ID" value="ENSGACG00000009363.1"/>
</dbReference>
<feature type="transmembrane region" description="Helical" evidence="2">
    <location>
        <begin position="232"/>
        <end position="260"/>
    </location>
</feature>
<dbReference type="InterPro" id="IPR015373">
    <property type="entry name" value="Interferon/interleukin_rcp_dom"/>
</dbReference>
<evidence type="ECO:0000256" key="1">
    <source>
        <dbReference type="SAM" id="MobiDB-lite"/>
    </source>
</evidence>
<evidence type="ECO:0000256" key="3">
    <source>
        <dbReference type="SAM" id="SignalP"/>
    </source>
</evidence>
<dbReference type="GO" id="GO:0004896">
    <property type="term" value="F:cytokine receptor activity"/>
    <property type="evidence" value="ECO:0007669"/>
    <property type="project" value="TreeGrafter"/>
</dbReference>
<evidence type="ECO:0000259" key="4">
    <source>
        <dbReference type="PROSITE" id="PS50853"/>
    </source>
</evidence>
<dbReference type="Bgee" id="ENSGACG00000009363">
    <property type="expression patterns" value="Expressed in spleen and 6 other cell types or tissues"/>
</dbReference>
<dbReference type="AlphaFoldDB" id="G3P420"/>
<dbReference type="CDD" id="cd00063">
    <property type="entry name" value="FN3"/>
    <property type="match status" value="1"/>
</dbReference>
<keyword evidence="2" id="KW-1133">Transmembrane helix</keyword>
<feature type="signal peptide" evidence="3">
    <location>
        <begin position="1"/>
        <end position="23"/>
    </location>
</feature>
<protein>
    <submittedName>
        <fullName evidence="5">Interleukin 10 receptor, alpha</fullName>
    </submittedName>
</protein>
<organism evidence="5">
    <name type="scientific">Gasterosteus aculeatus</name>
    <name type="common">Three-spined stickleback</name>
    <dbReference type="NCBI Taxonomy" id="69293"/>
    <lineage>
        <taxon>Eukaryota</taxon>
        <taxon>Metazoa</taxon>
        <taxon>Chordata</taxon>
        <taxon>Craniata</taxon>
        <taxon>Vertebrata</taxon>
        <taxon>Euteleostomi</taxon>
        <taxon>Actinopterygii</taxon>
        <taxon>Neopterygii</taxon>
        <taxon>Teleostei</taxon>
        <taxon>Neoteleostei</taxon>
        <taxon>Acanthomorphata</taxon>
        <taxon>Eupercaria</taxon>
        <taxon>Perciformes</taxon>
        <taxon>Cottioidei</taxon>
        <taxon>Gasterosteales</taxon>
        <taxon>Gasterosteidae</taxon>
        <taxon>Gasterosteus</taxon>
    </lineage>
</organism>
<reference evidence="5" key="2">
    <citation type="submission" date="2024-04" db="UniProtKB">
        <authorList>
            <consortium name="Ensembl"/>
        </authorList>
    </citation>
    <scope>IDENTIFICATION</scope>
</reference>
<keyword evidence="3" id="KW-0732">Signal</keyword>
<dbReference type="GO" id="GO:0005886">
    <property type="term" value="C:plasma membrane"/>
    <property type="evidence" value="ECO:0007669"/>
    <property type="project" value="TreeGrafter"/>
</dbReference>
<dbReference type="InterPro" id="IPR050650">
    <property type="entry name" value="Type-II_Cytokine-TF_Rcpt"/>
</dbReference>
<sequence>TSIKTPLLFFLIVYVHFVSVTMAGLDVPRPDKLYVNIWDGEVIVHWELPAGAPSNSKYNVQMGKYSGKWTEVTSCTGIKRTYCDLSGLLHDYRSKYKVRVQLVAGKDESPWTHNTFLPNLSKLQPPSFTLLATSSTLTVYVHRKPILKELFPFGLIYTIYLEERGQHKKAIFLQNTTAYLTDDTGEDQTTMSFSSLRWGREYCVSITVEGIGASSTSSLSPKQCLLLPDQEWYIIAVASISFLCVLAVIAIMATVVLCYLRRPEKTPASLKSTVIGWLPLSVGEGNMEVVTDRGWFLSSFKTELKDCVSDPAAHDTVKEEDVEEDMRTSMDSGLGMEPNSATISGRNPPVRQEDSGCGSLGEQESSTSCPTDYPLKDQRTDADAVRKRDYGGVELCCKLDSSSVHLDGSPKAAGSDYRSHGPSAVQIHVCDDEELFKQRLPDAGLAQVVTGYRAGLQSCICSGAGQCTWCHKLGHHETELIKGYRAACMENGILSGKCDFVDPYRRGRTFSTYPKNTQMDTVVVEDFETAFIQMGEIFPLLTALSPLPLEDKGPDFNMNNLPLSLCDVQLMTD</sequence>
<dbReference type="PANTHER" id="PTHR20859">
    <property type="entry name" value="INTERFERON/INTERLEUKIN RECEPTOR"/>
    <property type="match status" value="1"/>
</dbReference>
<reference evidence="5" key="1">
    <citation type="submission" date="2006-01" db="EMBL/GenBank/DDBJ databases">
        <authorList>
            <person name="Lindblad-Toh K."/>
            <person name="Mauceli E."/>
            <person name="Grabherr M."/>
            <person name="Chang J.L."/>
            <person name="Lander E.S."/>
        </authorList>
    </citation>
    <scope>NUCLEOTIDE SEQUENCE [LARGE SCALE GENOMIC DNA]</scope>
</reference>
<feature type="region of interest" description="Disordered" evidence="1">
    <location>
        <begin position="329"/>
        <end position="376"/>
    </location>
</feature>
<name>G3P420_GASAC</name>
<evidence type="ECO:0000256" key="2">
    <source>
        <dbReference type="SAM" id="Phobius"/>
    </source>
</evidence>
<dbReference type="InterPro" id="IPR003961">
    <property type="entry name" value="FN3_dom"/>
</dbReference>
<proteinExistence type="predicted"/>
<dbReference type="SUPFAM" id="SSF49265">
    <property type="entry name" value="Fibronectin type III"/>
    <property type="match status" value="2"/>
</dbReference>
<feature type="chain" id="PRO_5003449283" evidence="3">
    <location>
        <begin position="24"/>
        <end position="573"/>
    </location>
</feature>
<dbReference type="InParanoid" id="G3P420"/>
<dbReference type="Gene3D" id="2.60.40.10">
    <property type="entry name" value="Immunoglobulins"/>
    <property type="match status" value="1"/>
</dbReference>
<dbReference type="Pfam" id="PF09294">
    <property type="entry name" value="Interfer-bind"/>
    <property type="match status" value="1"/>
</dbReference>
<keyword evidence="2" id="KW-0812">Transmembrane</keyword>
<keyword evidence="2" id="KW-0472">Membrane</keyword>
<dbReference type="InterPro" id="IPR013783">
    <property type="entry name" value="Ig-like_fold"/>
</dbReference>
<dbReference type="Pfam" id="PF01108">
    <property type="entry name" value="Tissue_fac"/>
    <property type="match status" value="1"/>
</dbReference>
<feature type="domain" description="Fibronectin type-III" evidence="4">
    <location>
        <begin position="27"/>
        <end position="126"/>
    </location>
</feature>
<dbReference type="PROSITE" id="PS50853">
    <property type="entry name" value="FN3"/>
    <property type="match status" value="1"/>
</dbReference>
<dbReference type="OMA" id="IWEGNVT"/>
<evidence type="ECO:0000313" key="5">
    <source>
        <dbReference type="Ensembl" id="ENSGACP00000012343.1"/>
    </source>
</evidence>
<dbReference type="InterPro" id="IPR036116">
    <property type="entry name" value="FN3_sf"/>
</dbReference>
<dbReference type="STRING" id="69293.ENSGACP00000012343"/>
<dbReference type="eggNOG" id="ENOG502RYN7">
    <property type="taxonomic scope" value="Eukaryota"/>
</dbReference>
<accession>G3P420</accession>